<proteinExistence type="predicted"/>
<accession>A0ABC9WJH3</accession>
<gene>
    <name evidence="1" type="ORF">GRJ2_000945000</name>
</gene>
<sequence length="167" mass="19001">MSGIPQGLMLGPSLVNIFIGDMNSGMECTLSKLYMSWQCVLTAQKTNRILGCMKRSMTNWLREVILPLYSTLARPHLEYCVQLWGLQYKKDIELLEFWPDGWDALDLALLDQAGSASGVRAMYSRISGTDGSWWGRVSGKEYGIIPQDTRDNIYWNEKKWTPGSDHD</sequence>
<evidence type="ECO:0000313" key="2">
    <source>
        <dbReference type="Proteomes" id="UP001623348"/>
    </source>
</evidence>
<protein>
    <recommendedName>
        <fullName evidence="3">Reverse transcriptase domain-containing protein</fullName>
    </recommendedName>
</protein>
<name>A0ABC9WJH3_GRUJA</name>
<keyword evidence="2" id="KW-1185">Reference proteome</keyword>
<dbReference type="AlphaFoldDB" id="A0ABC9WJH3"/>
<dbReference type="EMBL" id="BAAFJT010000002">
    <property type="protein sequence ID" value="GAB0184797.1"/>
    <property type="molecule type" value="Genomic_DNA"/>
</dbReference>
<evidence type="ECO:0000313" key="1">
    <source>
        <dbReference type="EMBL" id="GAB0184797.1"/>
    </source>
</evidence>
<comment type="caution">
    <text evidence="1">The sequence shown here is derived from an EMBL/GenBank/DDBJ whole genome shotgun (WGS) entry which is preliminary data.</text>
</comment>
<evidence type="ECO:0008006" key="3">
    <source>
        <dbReference type="Google" id="ProtNLM"/>
    </source>
</evidence>
<organism evidence="1 2">
    <name type="scientific">Grus japonensis</name>
    <name type="common">Japanese crane</name>
    <name type="synonym">Red-crowned crane</name>
    <dbReference type="NCBI Taxonomy" id="30415"/>
    <lineage>
        <taxon>Eukaryota</taxon>
        <taxon>Metazoa</taxon>
        <taxon>Chordata</taxon>
        <taxon>Craniata</taxon>
        <taxon>Vertebrata</taxon>
        <taxon>Euteleostomi</taxon>
        <taxon>Archelosauria</taxon>
        <taxon>Archosauria</taxon>
        <taxon>Dinosauria</taxon>
        <taxon>Saurischia</taxon>
        <taxon>Theropoda</taxon>
        <taxon>Coelurosauria</taxon>
        <taxon>Aves</taxon>
        <taxon>Neognathae</taxon>
        <taxon>Neoaves</taxon>
        <taxon>Gruiformes</taxon>
        <taxon>Gruidae</taxon>
        <taxon>Grus</taxon>
    </lineage>
</organism>
<dbReference type="Proteomes" id="UP001623348">
    <property type="component" value="Unassembled WGS sequence"/>
</dbReference>
<reference evidence="1 2" key="1">
    <citation type="submission" date="2024-06" db="EMBL/GenBank/DDBJ databases">
        <title>The draft genome of Grus japonensis, version 3.</title>
        <authorList>
            <person name="Nabeshima K."/>
            <person name="Suzuki S."/>
            <person name="Onuma M."/>
        </authorList>
    </citation>
    <scope>NUCLEOTIDE SEQUENCE [LARGE SCALE GENOMIC DNA]</scope>
    <source>
        <strain evidence="1 2">451A</strain>
    </source>
</reference>
<dbReference type="PANTHER" id="PTHR33332">
    <property type="entry name" value="REVERSE TRANSCRIPTASE DOMAIN-CONTAINING PROTEIN"/>
    <property type="match status" value="1"/>
</dbReference>